<accession>A0AAV0M7D2</accession>
<feature type="region of interest" description="Disordered" evidence="3">
    <location>
        <begin position="188"/>
        <end position="246"/>
    </location>
</feature>
<feature type="compositionally biased region" description="Polar residues" evidence="3">
    <location>
        <begin position="260"/>
        <end position="272"/>
    </location>
</feature>
<feature type="compositionally biased region" description="Polar residues" evidence="3">
    <location>
        <begin position="188"/>
        <end position="199"/>
    </location>
</feature>
<dbReference type="Proteomes" id="UP001154282">
    <property type="component" value="Unassembled WGS sequence"/>
</dbReference>
<evidence type="ECO:0000313" key="4">
    <source>
        <dbReference type="EMBL" id="CAI0441720.1"/>
    </source>
</evidence>
<dbReference type="AlphaFoldDB" id="A0AAV0M7D2"/>
<proteinExistence type="inferred from homology"/>
<feature type="compositionally biased region" description="Acidic residues" evidence="3">
    <location>
        <begin position="155"/>
        <end position="167"/>
    </location>
</feature>
<evidence type="ECO:0000313" key="5">
    <source>
        <dbReference type="Proteomes" id="UP001154282"/>
    </source>
</evidence>
<comment type="caution">
    <text evidence="4">The sequence shown here is derived from an EMBL/GenBank/DDBJ whole genome shotgun (WGS) entry which is preliminary data.</text>
</comment>
<gene>
    <name evidence="4" type="ORF">LITE_LOCUS26998</name>
</gene>
<dbReference type="EMBL" id="CAMGYJ010000007">
    <property type="protein sequence ID" value="CAI0441720.1"/>
    <property type="molecule type" value="Genomic_DNA"/>
</dbReference>
<feature type="region of interest" description="Disordered" evidence="3">
    <location>
        <begin position="260"/>
        <end position="301"/>
    </location>
</feature>
<protein>
    <submittedName>
        <fullName evidence="4">Uncharacterized protein</fullName>
    </submittedName>
</protein>
<evidence type="ECO:0000256" key="3">
    <source>
        <dbReference type="SAM" id="MobiDB-lite"/>
    </source>
</evidence>
<dbReference type="InterPro" id="IPR028457">
    <property type="entry name" value="ABI"/>
</dbReference>
<feature type="compositionally biased region" description="Low complexity" evidence="3">
    <location>
        <begin position="223"/>
        <end position="234"/>
    </location>
</feature>
<reference evidence="4" key="1">
    <citation type="submission" date="2022-08" db="EMBL/GenBank/DDBJ databases">
        <authorList>
            <person name="Gutierrez-Valencia J."/>
        </authorList>
    </citation>
    <scope>NUCLEOTIDE SEQUENCE</scope>
</reference>
<feature type="compositionally biased region" description="Basic and acidic residues" evidence="3">
    <location>
        <begin position="282"/>
        <end position="298"/>
    </location>
</feature>
<feature type="compositionally biased region" description="Polar residues" evidence="3">
    <location>
        <begin position="206"/>
        <end position="215"/>
    </location>
</feature>
<organism evidence="4 5">
    <name type="scientific">Linum tenue</name>
    <dbReference type="NCBI Taxonomy" id="586396"/>
    <lineage>
        <taxon>Eukaryota</taxon>
        <taxon>Viridiplantae</taxon>
        <taxon>Streptophyta</taxon>
        <taxon>Embryophyta</taxon>
        <taxon>Tracheophyta</taxon>
        <taxon>Spermatophyta</taxon>
        <taxon>Magnoliopsida</taxon>
        <taxon>eudicotyledons</taxon>
        <taxon>Gunneridae</taxon>
        <taxon>Pentapetalae</taxon>
        <taxon>rosids</taxon>
        <taxon>fabids</taxon>
        <taxon>Malpighiales</taxon>
        <taxon>Linaceae</taxon>
        <taxon>Linum</taxon>
    </lineage>
</organism>
<feature type="region of interest" description="Disordered" evidence="3">
    <location>
        <begin position="154"/>
        <end position="175"/>
    </location>
</feature>
<evidence type="ECO:0000256" key="1">
    <source>
        <dbReference type="ARBA" id="ARBA00010020"/>
    </source>
</evidence>
<sequence length="328" mass="37347">MAIKSSSCSNPYGSAAAASFEEHLMQQKLLFSANLKELKSLRKQLYSAAEQFEESYRDEVRKEMVIDTCKDYTIKALINTIDHLGSVAYKMNSFLDQTTSEVAEMDQRFDSLEQREKTWQHYTNRGGIYQHSLAFKAPKYHKQYIIPENAKEAAEWEGESVTTEEDEARSSRSSSSLEFNFHRFTNAVQKKTSGSSPSTFLREGHSQFTHSQGSPRQPPLAFSWSPTSSSSGRSSNKKRVDSPKRYPLIRSGSLYLKRSISPNYANGKQRNPSAPRRLVTWPEHRGIDGGRNENERQASKSKRLFRAMVSLRGSKKDNGSIYKQLDEI</sequence>
<dbReference type="PANTHER" id="PTHR10460:SF47">
    <property type="entry name" value="PROTEIN ABIL2"/>
    <property type="match status" value="1"/>
</dbReference>
<keyword evidence="5" id="KW-1185">Reference proteome</keyword>
<name>A0AAV0M7D2_9ROSI</name>
<evidence type="ECO:0000256" key="2">
    <source>
        <dbReference type="ARBA" id="ARBA00025223"/>
    </source>
</evidence>
<comment type="similarity">
    <text evidence="1">Belongs to the ABI family.</text>
</comment>
<dbReference type="Gene3D" id="6.10.140.1620">
    <property type="match status" value="1"/>
</dbReference>
<dbReference type="PANTHER" id="PTHR10460">
    <property type="entry name" value="ABL INTERACTOR FAMILY MEMBER"/>
    <property type="match status" value="1"/>
</dbReference>
<comment type="function">
    <text evidence="2">Involved in regulation of actin and microtubule organization. Part of a WAVE complex that activates the Arp2/3 complex.</text>
</comment>